<name>A0A254TBY7_9BURK</name>
<comment type="caution">
    <text evidence="1">The sequence shown here is derived from an EMBL/GenBank/DDBJ whole genome shotgun (WGS) entry which is preliminary data.</text>
</comment>
<reference evidence="1 2" key="1">
    <citation type="submission" date="2016-02" db="EMBL/GenBank/DDBJ databases">
        <authorList>
            <person name="Wen L."/>
            <person name="He K."/>
            <person name="Yang H."/>
        </authorList>
    </citation>
    <scope>NUCLEOTIDE SEQUENCE [LARGE SCALE GENOMIC DNA]</scope>
    <source>
        <strain evidence="1 2">TSA40</strain>
    </source>
</reference>
<dbReference type="EMBL" id="LSTO01000001">
    <property type="protein sequence ID" value="OWW20150.1"/>
    <property type="molecule type" value="Genomic_DNA"/>
</dbReference>
<keyword evidence="2" id="KW-1185">Reference proteome</keyword>
<dbReference type="RefSeq" id="WP_088707039.1">
    <property type="nucleotide sequence ID" value="NZ_LSTO01000001.1"/>
</dbReference>
<evidence type="ECO:0000313" key="2">
    <source>
        <dbReference type="Proteomes" id="UP000197535"/>
    </source>
</evidence>
<protein>
    <submittedName>
        <fullName evidence="1">Uncharacterized protein</fullName>
    </submittedName>
</protein>
<accession>A0A254TBY7</accession>
<gene>
    <name evidence="1" type="ORF">AYR66_12240</name>
</gene>
<dbReference type="AlphaFoldDB" id="A0A254TBY7"/>
<dbReference type="Proteomes" id="UP000197535">
    <property type="component" value="Unassembled WGS sequence"/>
</dbReference>
<sequence length="60" mass="6557">MAVNVKVKYQIKIKGYSLRTVGPTAIQAMAKTESAVMEAIKKREYAATKAVESIVILSID</sequence>
<evidence type="ECO:0000313" key="1">
    <source>
        <dbReference type="EMBL" id="OWW20150.1"/>
    </source>
</evidence>
<proteinExistence type="predicted"/>
<organism evidence="1 2">
    <name type="scientific">Noviherbaspirillum denitrificans</name>
    <dbReference type="NCBI Taxonomy" id="1968433"/>
    <lineage>
        <taxon>Bacteria</taxon>
        <taxon>Pseudomonadati</taxon>
        <taxon>Pseudomonadota</taxon>
        <taxon>Betaproteobacteria</taxon>
        <taxon>Burkholderiales</taxon>
        <taxon>Oxalobacteraceae</taxon>
        <taxon>Noviherbaspirillum</taxon>
    </lineage>
</organism>